<sequence length="132" mass="14085">MFQNTFFPAIHFAFPDVCNTPTPAGPVPIPYPNIALTSTSIPTVFNQFIQAMPIHNLMTMAYISNGDNPGVLGGVASGMVMGPERHILGSFKVFATAFPVVKMLMPTEQNGPMGNMVGATLSPSQLKVMVLT</sequence>
<dbReference type="EMBL" id="BMXA01000009">
    <property type="protein sequence ID" value="GHA21032.1"/>
    <property type="molecule type" value="Genomic_DNA"/>
</dbReference>
<reference evidence="1" key="1">
    <citation type="journal article" date="2014" name="Int. J. Syst. Evol. Microbiol.">
        <title>Complete genome sequence of Corynebacterium casei LMG S-19264T (=DSM 44701T), isolated from a smear-ripened cheese.</title>
        <authorList>
            <consortium name="US DOE Joint Genome Institute (JGI-PGF)"/>
            <person name="Walter F."/>
            <person name="Albersmeier A."/>
            <person name="Kalinowski J."/>
            <person name="Ruckert C."/>
        </authorList>
    </citation>
    <scope>NUCLEOTIDE SEQUENCE</scope>
    <source>
        <strain evidence="1">KCTC 12711</strain>
    </source>
</reference>
<accession>A0A918VR38</accession>
<gene>
    <name evidence="1" type="ORF">GCM10008090_33720</name>
</gene>
<organism evidence="1 2">
    <name type="scientific">Arenicella chitinivorans</name>
    <dbReference type="NCBI Taxonomy" id="1329800"/>
    <lineage>
        <taxon>Bacteria</taxon>
        <taxon>Pseudomonadati</taxon>
        <taxon>Pseudomonadota</taxon>
        <taxon>Gammaproteobacteria</taxon>
        <taxon>Arenicellales</taxon>
        <taxon>Arenicellaceae</taxon>
        <taxon>Arenicella</taxon>
    </lineage>
</organism>
<dbReference type="RefSeq" id="WP_189402886.1">
    <property type="nucleotide sequence ID" value="NZ_BMXA01000009.1"/>
</dbReference>
<comment type="caution">
    <text evidence="1">The sequence shown here is derived from an EMBL/GenBank/DDBJ whole genome shotgun (WGS) entry which is preliminary data.</text>
</comment>
<dbReference type="Pfam" id="PF13665">
    <property type="entry name" value="Tox-PAAR-like"/>
    <property type="match status" value="1"/>
</dbReference>
<reference evidence="1" key="2">
    <citation type="submission" date="2020-09" db="EMBL/GenBank/DDBJ databases">
        <authorList>
            <person name="Sun Q."/>
            <person name="Kim S."/>
        </authorList>
    </citation>
    <scope>NUCLEOTIDE SEQUENCE</scope>
    <source>
        <strain evidence="1">KCTC 12711</strain>
    </source>
</reference>
<keyword evidence="2" id="KW-1185">Reference proteome</keyword>
<evidence type="ECO:0000313" key="2">
    <source>
        <dbReference type="Proteomes" id="UP000614811"/>
    </source>
</evidence>
<protein>
    <submittedName>
        <fullName evidence="1">Type VI secretion protein</fullName>
    </submittedName>
</protein>
<evidence type="ECO:0000313" key="1">
    <source>
        <dbReference type="EMBL" id="GHA21032.1"/>
    </source>
</evidence>
<dbReference type="AlphaFoldDB" id="A0A918VR38"/>
<dbReference type="Proteomes" id="UP000614811">
    <property type="component" value="Unassembled WGS sequence"/>
</dbReference>
<name>A0A918VR38_9GAMM</name>
<proteinExistence type="predicted"/>